<protein>
    <submittedName>
        <fullName evidence="1">Uncharacterized protein</fullName>
    </submittedName>
</protein>
<sequence length="112" mass="13017">MYKHTQLNKKNKNSELIHIKDILTSALGKYRPAMDTQMTRIWDIWDLAVGKPIAMNAKPDAFKDGMLIVNVSSSSWIHQLKFLEKEMILNINKQLDHKLVKQIRFKIGKIIS</sequence>
<dbReference type="Pfam" id="PF05258">
    <property type="entry name" value="DciA"/>
    <property type="match status" value="1"/>
</dbReference>
<dbReference type="AlphaFoldDB" id="A0A1H2DNI3"/>
<reference evidence="2" key="1">
    <citation type="submission" date="2016-10" db="EMBL/GenBank/DDBJ databases">
        <authorList>
            <person name="Varghese N."/>
            <person name="Submissions S."/>
        </authorList>
    </citation>
    <scope>NUCLEOTIDE SEQUENCE [LARGE SCALE GENOMIC DNA]</scope>
    <source>
        <strain evidence="2">DSM 3384</strain>
    </source>
</reference>
<gene>
    <name evidence="1" type="ORF">SAMN04487931_101274</name>
</gene>
<dbReference type="EMBL" id="FNLL01000001">
    <property type="protein sequence ID" value="SDT84483.1"/>
    <property type="molecule type" value="Genomic_DNA"/>
</dbReference>
<dbReference type="PANTHER" id="PTHR36456:SF1">
    <property type="entry name" value="UPF0232 PROTEIN SCO3875"/>
    <property type="match status" value="1"/>
</dbReference>
<evidence type="ECO:0000313" key="2">
    <source>
        <dbReference type="Proteomes" id="UP000199608"/>
    </source>
</evidence>
<organism evidence="1 2">
    <name type="scientific">Desulfobacula phenolica</name>
    <dbReference type="NCBI Taxonomy" id="90732"/>
    <lineage>
        <taxon>Bacteria</taxon>
        <taxon>Pseudomonadati</taxon>
        <taxon>Thermodesulfobacteriota</taxon>
        <taxon>Desulfobacteria</taxon>
        <taxon>Desulfobacterales</taxon>
        <taxon>Desulfobacteraceae</taxon>
        <taxon>Desulfobacula</taxon>
    </lineage>
</organism>
<dbReference type="InterPro" id="IPR007922">
    <property type="entry name" value="DciA-like"/>
</dbReference>
<dbReference type="PANTHER" id="PTHR36456">
    <property type="entry name" value="UPF0232 PROTEIN SCO3875"/>
    <property type="match status" value="1"/>
</dbReference>
<dbReference type="Proteomes" id="UP000199608">
    <property type="component" value="Unassembled WGS sequence"/>
</dbReference>
<dbReference type="RefSeq" id="WP_092229675.1">
    <property type="nucleotide sequence ID" value="NZ_FNLL01000001.1"/>
</dbReference>
<name>A0A1H2DNI3_9BACT</name>
<keyword evidence="2" id="KW-1185">Reference proteome</keyword>
<proteinExistence type="predicted"/>
<evidence type="ECO:0000313" key="1">
    <source>
        <dbReference type="EMBL" id="SDT84483.1"/>
    </source>
</evidence>
<accession>A0A1H2DNI3</accession>